<dbReference type="SUPFAM" id="SSF48498">
    <property type="entry name" value="Tetracyclin repressor-like, C-terminal domain"/>
    <property type="match status" value="1"/>
</dbReference>
<protein>
    <submittedName>
        <fullName evidence="7">Transcriptional regulator, TetR family</fullName>
    </submittedName>
</protein>
<dbReference type="GO" id="GO:0003700">
    <property type="term" value="F:DNA-binding transcription factor activity"/>
    <property type="evidence" value="ECO:0007669"/>
    <property type="project" value="TreeGrafter"/>
</dbReference>
<dbReference type="InterPro" id="IPR050109">
    <property type="entry name" value="HTH-type_TetR-like_transc_reg"/>
</dbReference>
<name>A0AAN5A115_9RHOB</name>
<proteinExistence type="predicted"/>
<keyword evidence="2 4" id="KW-0238">DNA-binding</keyword>
<keyword evidence="8" id="KW-1185">Reference proteome</keyword>
<dbReference type="Pfam" id="PF00440">
    <property type="entry name" value="TetR_N"/>
    <property type="match status" value="1"/>
</dbReference>
<keyword evidence="3" id="KW-0804">Transcription</keyword>
<evidence type="ECO:0000313" key="7">
    <source>
        <dbReference type="EMBL" id="SDX71843.1"/>
    </source>
</evidence>
<reference evidence="6" key="1">
    <citation type="journal article" date="2014" name="Int. J. Syst. Evol. Microbiol.">
        <title>Complete genome sequence of Corynebacterium casei LMG S-19264T (=DSM 44701T), isolated from a smear-ripened cheese.</title>
        <authorList>
            <consortium name="US DOE Joint Genome Institute (JGI-PGF)"/>
            <person name="Walter F."/>
            <person name="Albersmeier A."/>
            <person name="Kalinowski J."/>
            <person name="Ruckert C."/>
        </authorList>
    </citation>
    <scope>NUCLEOTIDE SEQUENCE</scope>
    <source>
        <strain evidence="6">CGMCC 1.10859</strain>
    </source>
</reference>
<dbReference type="Proteomes" id="UP000199541">
    <property type="component" value="Unassembled WGS sequence"/>
</dbReference>
<comment type="caution">
    <text evidence="6">The sequence shown here is derived from an EMBL/GenBank/DDBJ whole genome shotgun (WGS) entry which is preliminary data.</text>
</comment>
<evidence type="ECO:0000259" key="5">
    <source>
        <dbReference type="PROSITE" id="PS50977"/>
    </source>
</evidence>
<evidence type="ECO:0000256" key="3">
    <source>
        <dbReference type="ARBA" id="ARBA00023163"/>
    </source>
</evidence>
<evidence type="ECO:0000313" key="6">
    <source>
        <dbReference type="EMBL" id="GHE05453.1"/>
    </source>
</evidence>
<feature type="DNA-binding region" description="H-T-H motif" evidence="4">
    <location>
        <begin position="40"/>
        <end position="59"/>
    </location>
</feature>
<dbReference type="GO" id="GO:0000976">
    <property type="term" value="F:transcription cis-regulatory region binding"/>
    <property type="evidence" value="ECO:0007669"/>
    <property type="project" value="TreeGrafter"/>
</dbReference>
<dbReference type="Gene3D" id="1.10.357.10">
    <property type="entry name" value="Tetracycline Repressor, domain 2"/>
    <property type="match status" value="1"/>
</dbReference>
<keyword evidence="1" id="KW-0805">Transcription regulation</keyword>
<dbReference type="PANTHER" id="PTHR30055">
    <property type="entry name" value="HTH-TYPE TRANSCRIPTIONAL REGULATOR RUTR"/>
    <property type="match status" value="1"/>
</dbReference>
<evidence type="ECO:0000313" key="9">
    <source>
        <dbReference type="Proteomes" id="UP000634647"/>
    </source>
</evidence>
<evidence type="ECO:0000313" key="8">
    <source>
        <dbReference type="Proteomes" id="UP000199541"/>
    </source>
</evidence>
<dbReference type="InterPro" id="IPR001647">
    <property type="entry name" value="HTH_TetR"/>
</dbReference>
<evidence type="ECO:0000256" key="2">
    <source>
        <dbReference type="ARBA" id="ARBA00023125"/>
    </source>
</evidence>
<reference evidence="6" key="3">
    <citation type="submission" date="2023-06" db="EMBL/GenBank/DDBJ databases">
        <authorList>
            <person name="Sun Q."/>
            <person name="Zhou Y."/>
        </authorList>
    </citation>
    <scope>NUCLEOTIDE SEQUENCE</scope>
    <source>
        <strain evidence="6">CGMCC 1.10859</strain>
    </source>
</reference>
<organism evidence="6 9">
    <name type="scientific">Allgaiera indica</name>
    <dbReference type="NCBI Taxonomy" id="765699"/>
    <lineage>
        <taxon>Bacteria</taxon>
        <taxon>Pseudomonadati</taxon>
        <taxon>Pseudomonadota</taxon>
        <taxon>Alphaproteobacteria</taxon>
        <taxon>Rhodobacterales</taxon>
        <taxon>Paracoccaceae</taxon>
        <taxon>Allgaiera</taxon>
    </lineage>
</organism>
<dbReference type="Proteomes" id="UP000634647">
    <property type="component" value="Unassembled WGS sequence"/>
</dbReference>
<dbReference type="PROSITE" id="PS50977">
    <property type="entry name" value="HTH_TETR_2"/>
    <property type="match status" value="1"/>
</dbReference>
<feature type="domain" description="HTH tetR-type" evidence="5">
    <location>
        <begin position="17"/>
        <end position="77"/>
    </location>
</feature>
<dbReference type="PRINTS" id="PR00455">
    <property type="entry name" value="HTHTETR"/>
</dbReference>
<dbReference type="RefSeq" id="WP_035838832.1">
    <property type="nucleotide sequence ID" value="NZ_BNAB01000024.1"/>
</dbReference>
<evidence type="ECO:0000256" key="4">
    <source>
        <dbReference type="PROSITE-ProRule" id="PRU00335"/>
    </source>
</evidence>
<dbReference type="InterPro" id="IPR009057">
    <property type="entry name" value="Homeodomain-like_sf"/>
</dbReference>
<dbReference type="EMBL" id="BNAB01000024">
    <property type="protein sequence ID" value="GHE05453.1"/>
    <property type="molecule type" value="Genomic_DNA"/>
</dbReference>
<gene>
    <name evidence="6" type="ORF">GCM10008024_36260</name>
    <name evidence="7" type="ORF">SAMN05444006_12619</name>
</gene>
<sequence>MARTPQIPRARLDALPPDRRAQLLDPAEAAFAEHGLARASLNQILTQAGMSKGQAYHYIADKADLYAVVLERGFARLVLAMDFEFGAADDPQAFWTRVNALVARISEVLHGDARLAALAIGIYESAQTRAAFAKTGAAIRNRFAELITLGQSLGAVRSDLPDDLMMDLFFAMVLEVDRWFAANWTALDAAEMAHLNLAVVAMFRAAAQPAKIELSEKE</sequence>
<dbReference type="AlphaFoldDB" id="A0AAN5A115"/>
<dbReference type="EMBL" id="FNOB01000026">
    <property type="protein sequence ID" value="SDX71843.1"/>
    <property type="molecule type" value="Genomic_DNA"/>
</dbReference>
<dbReference type="InterPro" id="IPR036271">
    <property type="entry name" value="Tet_transcr_reg_TetR-rel_C_sf"/>
</dbReference>
<reference evidence="7 8" key="2">
    <citation type="submission" date="2016-10" db="EMBL/GenBank/DDBJ databases">
        <authorList>
            <person name="Varghese N."/>
            <person name="Submissions S."/>
        </authorList>
    </citation>
    <scope>NUCLEOTIDE SEQUENCE [LARGE SCALE GENOMIC DNA]</scope>
    <source>
        <strain evidence="7 8">DSM 24802</strain>
    </source>
</reference>
<dbReference type="SUPFAM" id="SSF46689">
    <property type="entry name" value="Homeodomain-like"/>
    <property type="match status" value="1"/>
</dbReference>
<evidence type="ECO:0000256" key="1">
    <source>
        <dbReference type="ARBA" id="ARBA00023015"/>
    </source>
</evidence>
<dbReference type="PANTHER" id="PTHR30055:SF234">
    <property type="entry name" value="HTH-TYPE TRANSCRIPTIONAL REGULATOR BETI"/>
    <property type="match status" value="1"/>
</dbReference>
<accession>A0AAN5A115</accession>